<evidence type="ECO:0000256" key="3">
    <source>
        <dbReference type="ARBA" id="ARBA00022692"/>
    </source>
</evidence>
<feature type="transmembrane region" description="Helical" evidence="6">
    <location>
        <begin position="141"/>
        <end position="164"/>
    </location>
</feature>
<organism evidence="8 9">
    <name type="scientific">Homoserinimonas hongtaonis</name>
    <dbReference type="NCBI Taxonomy" id="2079791"/>
    <lineage>
        <taxon>Bacteria</taxon>
        <taxon>Bacillati</taxon>
        <taxon>Actinomycetota</taxon>
        <taxon>Actinomycetes</taxon>
        <taxon>Micrococcales</taxon>
        <taxon>Microbacteriaceae</taxon>
        <taxon>Homoserinimonas</taxon>
    </lineage>
</organism>
<keyword evidence="5 6" id="KW-0472">Membrane</keyword>
<keyword evidence="3 6" id="KW-0812">Transmembrane</keyword>
<dbReference type="AlphaFoldDB" id="A0A2U1T2B5"/>
<sequence>MDSIYEIVTEGTLLLAVPLALLAGFVSFASPCVLPLVPGYLGYIGGVTEAAESVGDRRRARNRLLLGVLLFVLGFSVVFVAFGMIFGVAGLLLAPWMDLITRIAGVVIIIMGLVFIGQFTALQRTIKPQWKAATGLAGAPFLGLVFGLGWAPCMGPTLAAVLALSLEGGSPARGAFLGLAYCLGLGIPFLLVALGFGWVAGSVAWLKRHIRIINIIGGAVLVLIGIAMVTGLWTQFTSYLGSVIGSFVTAI</sequence>
<evidence type="ECO:0000259" key="7">
    <source>
        <dbReference type="Pfam" id="PF02683"/>
    </source>
</evidence>
<dbReference type="InterPro" id="IPR051790">
    <property type="entry name" value="Cytochrome_c-biogenesis_DsbD"/>
</dbReference>
<name>A0A2U1T2B5_9MICO</name>
<feature type="domain" description="Cytochrome C biogenesis protein transmembrane" evidence="7">
    <location>
        <begin position="14"/>
        <end position="212"/>
    </location>
</feature>
<gene>
    <name evidence="8" type="ORF">DF220_09325</name>
</gene>
<evidence type="ECO:0000256" key="5">
    <source>
        <dbReference type="ARBA" id="ARBA00023136"/>
    </source>
</evidence>
<dbReference type="Proteomes" id="UP000244978">
    <property type="component" value="Unassembled WGS sequence"/>
</dbReference>
<evidence type="ECO:0000256" key="6">
    <source>
        <dbReference type="SAM" id="Phobius"/>
    </source>
</evidence>
<dbReference type="RefSeq" id="WP_108997811.1">
    <property type="nucleotide sequence ID" value="NZ_QEEX01000001.1"/>
</dbReference>
<proteinExistence type="inferred from homology"/>
<feature type="transmembrane region" description="Helical" evidence="6">
    <location>
        <begin position="64"/>
        <end position="93"/>
    </location>
</feature>
<keyword evidence="9" id="KW-1185">Reference proteome</keyword>
<dbReference type="PANTHER" id="PTHR31272:SF4">
    <property type="entry name" value="CYTOCHROME C-TYPE BIOGENESIS PROTEIN HI_1454-RELATED"/>
    <property type="match status" value="1"/>
</dbReference>
<evidence type="ECO:0000256" key="4">
    <source>
        <dbReference type="ARBA" id="ARBA00022989"/>
    </source>
</evidence>
<evidence type="ECO:0000313" key="9">
    <source>
        <dbReference type="Proteomes" id="UP000244978"/>
    </source>
</evidence>
<accession>A0A2U1T2B5</accession>
<feature type="transmembrane region" description="Helical" evidence="6">
    <location>
        <begin position="176"/>
        <end position="200"/>
    </location>
</feature>
<dbReference type="PANTHER" id="PTHR31272">
    <property type="entry name" value="CYTOCHROME C-TYPE BIOGENESIS PROTEIN HI_1454-RELATED"/>
    <property type="match status" value="1"/>
</dbReference>
<dbReference type="InterPro" id="IPR003834">
    <property type="entry name" value="Cyt_c_assmbl_TM_dom"/>
</dbReference>
<keyword evidence="4 6" id="KW-1133">Transmembrane helix</keyword>
<evidence type="ECO:0000256" key="2">
    <source>
        <dbReference type="ARBA" id="ARBA00006143"/>
    </source>
</evidence>
<comment type="subcellular location">
    <subcellularLocation>
        <location evidence="1">Membrane</location>
        <topology evidence="1">Multi-pass membrane protein</topology>
    </subcellularLocation>
</comment>
<protein>
    <submittedName>
        <fullName evidence="8">Cytochrome C biogenesis protein</fullName>
    </submittedName>
</protein>
<feature type="transmembrane region" description="Helical" evidence="6">
    <location>
        <begin position="212"/>
        <end position="233"/>
    </location>
</feature>
<dbReference type="Pfam" id="PF02683">
    <property type="entry name" value="DsbD_TM"/>
    <property type="match status" value="1"/>
</dbReference>
<evidence type="ECO:0000256" key="1">
    <source>
        <dbReference type="ARBA" id="ARBA00004141"/>
    </source>
</evidence>
<dbReference type="GO" id="GO:0016020">
    <property type="term" value="C:membrane"/>
    <property type="evidence" value="ECO:0007669"/>
    <property type="project" value="UniProtKB-SubCell"/>
</dbReference>
<dbReference type="EMBL" id="QEEX01000001">
    <property type="protein sequence ID" value="PWB98006.1"/>
    <property type="molecule type" value="Genomic_DNA"/>
</dbReference>
<comment type="caution">
    <text evidence="8">The sequence shown here is derived from an EMBL/GenBank/DDBJ whole genome shotgun (WGS) entry which is preliminary data.</text>
</comment>
<feature type="transmembrane region" description="Helical" evidence="6">
    <location>
        <begin position="20"/>
        <end position="43"/>
    </location>
</feature>
<dbReference type="GO" id="GO:0017004">
    <property type="term" value="P:cytochrome complex assembly"/>
    <property type="evidence" value="ECO:0007669"/>
    <property type="project" value="InterPro"/>
</dbReference>
<evidence type="ECO:0000313" key="8">
    <source>
        <dbReference type="EMBL" id="PWB98006.1"/>
    </source>
</evidence>
<reference evidence="9" key="1">
    <citation type="submission" date="2018-04" db="EMBL/GenBank/DDBJ databases">
        <authorList>
            <person name="Liu S."/>
            <person name="Wang Z."/>
            <person name="Li J."/>
        </authorList>
    </citation>
    <scope>NUCLEOTIDE SEQUENCE [LARGE SCALE GENOMIC DNA]</scope>
    <source>
        <strain evidence="9">S1194</strain>
    </source>
</reference>
<feature type="transmembrane region" description="Helical" evidence="6">
    <location>
        <begin position="99"/>
        <end position="121"/>
    </location>
</feature>
<comment type="similarity">
    <text evidence="2">Belongs to the DsbD family.</text>
</comment>